<dbReference type="STRING" id="1229726.GRFL_3113"/>
<dbReference type="OrthoDB" id="1435143at2"/>
<dbReference type="AlphaFoldDB" id="A0A1L7I8B6"/>
<keyword evidence="2" id="KW-1185">Reference proteome</keyword>
<organism evidence="1 2">
    <name type="scientific">Christiangramia flava JLT2011</name>
    <dbReference type="NCBI Taxonomy" id="1229726"/>
    <lineage>
        <taxon>Bacteria</taxon>
        <taxon>Pseudomonadati</taxon>
        <taxon>Bacteroidota</taxon>
        <taxon>Flavobacteriia</taxon>
        <taxon>Flavobacteriales</taxon>
        <taxon>Flavobacteriaceae</taxon>
        <taxon>Christiangramia</taxon>
    </lineage>
</organism>
<name>A0A1L7I8B6_9FLAO</name>
<reference evidence="1 2" key="1">
    <citation type="submission" date="2016-07" db="EMBL/GenBank/DDBJ databases">
        <title>Multi-omics approach to identify versatile polysaccharide utilization systems of a marine flavobacterium Gramella flava.</title>
        <authorList>
            <person name="Tang K."/>
        </authorList>
    </citation>
    <scope>NUCLEOTIDE SEQUENCE [LARGE SCALE GENOMIC DNA]</scope>
    <source>
        <strain evidence="1 2">JLT2011</strain>
    </source>
</reference>
<evidence type="ECO:0000313" key="2">
    <source>
        <dbReference type="Proteomes" id="UP000186230"/>
    </source>
</evidence>
<evidence type="ECO:0000313" key="1">
    <source>
        <dbReference type="EMBL" id="APU69837.1"/>
    </source>
</evidence>
<sequence>MTKFNTVDPAFKIKVALDTQLLAYLIDDSYPSFTRFYECLKNSPFVDIVCSRFVTFEYIGIRKLEHYLRKLYSSTNGKMNFSSALKYRNEFKAPELDYEQCYESIKLDIEAELTKLNDDYGIQYEDNILHQGLWHPHQELLLSSRISKEDCLVLLSSIFPQDMVRESHSVFLTNDNQFYKSFCGKKGYRMQAIDEVFDNNGLVKPETFNIKKISAQNSEVFNLTETIEDDKVDNLALNFIFDQICIKNENLILGKTIKCDCSKNLKKTMLCFELLENIELPEKLYTAILYRNDKELDLYIHHTSFKDFHNVTRIEEFPYVGNGNLSSRLITLLIKAKDSSPIDENLMTLLTAKDNVIFVHPDNSI</sequence>
<proteinExistence type="predicted"/>
<protein>
    <submittedName>
        <fullName evidence="1">Uncharacterized protein</fullName>
    </submittedName>
</protein>
<dbReference type="Proteomes" id="UP000186230">
    <property type="component" value="Chromosome"/>
</dbReference>
<dbReference type="RefSeq" id="WP_083645430.1">
    <property type="nucleotide sequence ID" value="NZ_AMRU01000016.1"/>
</dbReference>
<accession>A0A1L7I8B6</accession>
<gene>
    <name evidence="1" type="ORF">GRFL_3113</name>
</gene>
<dbReference type="KEGG" id="gfl:GRFL_3113"/>
<dbReference type="EMBL" id="CP016359">
    <property type="protein sequence ID" value="APU69837.1"/>
    <property type="molecule type" value="Genomic_DNA"/>
</dbReference>